<dbReference type="Proteomes" id="UP000237271">
    <property type="component" value="Unassembled WGS sequence"/>
</dbReference>
<comment type="caution">
    <text evidence="1">The sequence shown here is derived from an EMBL/GenBank/DDBJ whole genome shotgun (WGS) entry which is preliminary data.</text>
</comment>
<sequence>MADLLDDASNVADDLWRLDLARDQMYPQFSHPLVCEKKTYCGIVCLPTQNLYSLHTTLSLFIQTKIRSRAAAGLLVKSTALDYFSHVVNMLREHYTLSLSDLKRFWEGPMSTQVQRVQLLSARLEQVLRVRTTVRRTFPMYSNYDMSNHGVSISRAVTTVYAA</sequence>
<accession>A0A2P4YGV2</accession>
<keyword evidence="2" id="KW-1185">Reference proteome</keyword>
<dbReference type="AlphaFoldDB" id="A0A2P4YGV2"/>
<evidence type="ECO:0000313" key="1">
    <source>
        <dbReference type="EMBL" id="POM77028.1"/>
    </source>
</evidence>
<evidence type="ECO:0000313" key="2">
    <source>
        <dbReference type="Proteomes" id="UP000237271"/>
    </source>
</evidence>
<organism evidence="1 2">
    <name type="scientific">Phytophthora palmivora</name>
    <dbReference type="NCBI Taxonomy" id="4796"/>
    <lineage>
        <taxon>Eukaryota</taxon>
        <taxon>Sar</taxon>
        <taxon>Stramenopiles</taxon>
        <taxon>Oomycota</taxon>
        <taxon>Peronosporomycetes</taxon>
        <taxon>Peronosporales</taxon>
        <taxon>Peronosporaceae</taxon>
        <taxon>Phytophthora</taxon>
    </lineage>
</organism>
<dbReference type="EMBL" id="NCKW01003067">
    <property type="protein sequence ID" value="POM77028.1"/>
    <property type="molecule type" value="Genomic_DNA"/>
</dbReference>
<gene>
    <name evidence="1" type="ORF">PHPALM_5655</name>
</gene>
<proteinExistence type="predicted"/>
<reference evidence="1 2" key="1">
    <citation type="journal article" date="2017" name="Genome Biol. Evol.">
        <title>Phytophthora megakarya and P. palmivora, closely related causal agents of cacao black pod rot, underwent increases in genome sizes and gene numbers by different mechanisms.</title>
        <authorList>
            <person name="Ali S.S."/>
            <person name="Shao J."/>
            <person name="Lary D.J."/>
            <person name="Kronmiller B."/>
            <person name="Shen D."/>
            <person name="Strem M.D."/>
            <person name="Amoako-Attah I."/>
            <person name="Akrofi A.Y."/>
            <person name="Begoude B.A."/>
            <person name="Ten Hoopen G.M."/>
            <person name="Coulibaly K."/>
            <person name="Kebe B.I."/>
            <person name="Melnick R.L."/>
            <person name="Guiltinan M.J."/>
            <person name="Tyler B.M."/>
            <person name="Meinhardt L.W."/>
            <person name="Bailey B.A."/>
        </authorList>
    </citation>
    <scope>NUCLEOTIDE SEQUENCE [LARGE SCALE GENOMIC DNA]</scope>
    <source>
        <strain evidence="2">sbr112.9</strain>
    </source>
</reference>
<protein>
    <submittedName>
        <fullName evidence="1">Uncharacterized protein</fullName>
    </submittedName>
</protein>
<name>A0A2P4YGV2_9STRA</name>